<dbReference type="GO" id="GO:0003713">
    <property type="term" value="F:transcription coactivator activity"/>
    <property type="evidence" value="ECO:0007669"/>
    <property type="project" value="TreeGrafter"/>
</dbReference>
<dbReference type="InterPro" id="IPR051139">
    <property type="entry name" value="Mediator_complx_sub13"/>
</dbReference>
<sequence length="1964" mass="212948">MWTNVFRVGELQLISWFQFLPIESDQSLHERSSKAEIKDAATCSVLAAHLQLQSDGFLSTWTNSFVGPWDPSQGVHNPDEKIKLWLFLPGRHSSIMDTAQSAVSRLRVVGRGLWIAPGDSEEVALALSQALRNSIERALRGLSYMRFGDVFAKSYYSTPSGKSFRKAQPTCEFIFSATEEAIYIHAIISAKHVRNLISDDIEGVLRHRSSNFKTQALPVVVSPSGMRGRLTGCCPADLVKQVYSSKVMASNEGTHVLSSSTRSSGCQLRGQSCFVEVTLGCSFTRYKETLESNNRQQINAFQHNMEELSFVSPTKGQQTDPFPILERTFIFPAESVLVPVLHRSFAKSSTKRFCIRNWKGTSHADLWPFVNLSGSSQIEHCEFLEGLGIDICRLKRKYNGSSNSNCSSTSSTSSMSSGSNKADGIVTGDLEADADSFTSRQSGLSCNDQFDNDGHKMTSKRPRSSLTDAFGQAATVAGGTVQNGSKSEFSVTDANNTGTGGAANVQVGFNWDWDDDDSGIGIDIQALLSEFGDFGDFFESDVLNFGEPPGTAESQALALPSIDCGDISGSPCTMGIDSPDQKVSVVGNSSFENFNQPSFTSMDDSLSRSLDAPKDVKPCITTSQSLPSSPGKFDYLTKAEAVLTFAPEYAAVEASSSEFCTSIFRNPYLPGSKRVESSPITCSAYVYSSEPPSPHTSDVEEKYEKSSKTKAGVDGYVASSSSRYGKVYTNVQSVTTKMADRRLINDDIPSQKVQKASSLSILNSASGISPMLKKNDNTFEAGHFLLSLETVLATEFECLMFQAAMCRIRHTLLSFSKKVSTSSSKLTGNAMLDMISYDSSGIPDMIPSKLDVKKKDTLPVRIAGDIDMRMMDASLTAQVGVWRPVGVPKGTKPSTTYVSQNSPSLPLNASNEESYAVHGQRQPLQELIDSIGLLVQQAASFVDICLDTDDGDDPHTWLALQEQQRRGFSCSPFMVHAGCGGTFSLCHYVDIAGIELIDPLSADIQVSNVTSLLQSDIRFGLKSAFSSLEGPLSLTEWCRGRHQLGDSGTIGDAYSFQFSMAESKDALSSVSLGTEPICPPQSGINSSSLREGVRNDDSSQRRLNQDMCGADNDAQKLISRSRPTIAVLPVPALLVGYQDDWLKTSITCLQLWEKAPLEPYALPKPVVYYAICPEIDLLISAATDFFHQLGTVYEACKLGSHTPQNNSGFAEALPGKLSSCGLVPVKCPQELKTSSSNMWSTSSISDYFVTLSKVWNAKDFINSLKKVLKDLKFIVNSSPNQKEGNSGPFMVLYVVCPFPDATAVLQTLIACSAALGSVVLEPDKEKQSFLHSQVAKALVSSAAVDEAAASNVVMLSGFRIPKLVLQIVTVDCLLRLNRPSKELAMYKDIAFTVYNKARRISRTFSGADVPQPSAMSGRLQTTLSHVSSLTPGIWKDCLAPRISGSAISREAELDATLRPVAWDNSWQNARIGGLNGDPVRSLELVLQDDSRYMFEPFFVLAEPGYVDHGASVLHSVMSESSSSKSAMEDNSSVYMQGSSSAASSDVGKGSLLEGAEHENKVVNLHCSYGWTEDWRWLICFWTDSRGELLDCSIFPFGGISSRQDTKVLQNLFIQVLHHTCQILSGSLSDSGNLRQRDIVITRIGCFFELECQEWQRAIYSVGGNEVKKWPIQLRRAMPDGVISNNGASLEQQEMGLIQDRTLPSSPSPLYSPHAKSSFIKGGQTNAKKQILGGPSGLDGSRGLLQLARSISLVSVSMDHSLHLILPSDPSCIGAQNSSSILSSYMEVFSSVKSLGSTPASYLLIPSPGLRFLPPSPTQLPTCLTADSPPLAHLLHSKGSAIPQSTAFVVAKSAPAGREDWPCVLAVGLVDHYGGGFPEKAIARGGGSAGKPARPPGPESGPRDHDAEAHSVLESIAAELHALSWMTVSPLNADRRSPLPFHCDVLLRLRRLLHYAEKELSVSDL</sequence>
<evidence type="ECO:0000259" key="13">
    <source>
        <dbReference type="Pfam" id="PF18296"/>
    </source>
</evidence>
<evidence type="ECO:0000259" key="12">
    <source>
        <dbReference type="Pfam" id="PF11597"/>
    </source>
</evidence>
<evidence type="ECO:0000256" key="1">
    <source>
        <dbReference type="ARBA" id="ARBA00004123"/>
    </source>
</evidence>
<dbReference type="GO" id="GO:0016592">
    <property type="term" value="C:mediator complex"/>
    <property type="evidence" value="ECO:0007669"/>
    <property type="project" value="InterPro"/>
</dbReference>
<evidence type="ECO:0000256" key="3">
    <source>
        <dbReference type="ARBA" id="ARBA00019618"/>
    </source>
</evidence>
<dbReference type="GO" id="GO:0045944">
    <property type="term" value="P:positive regulation of transcription by RNA polymerase II"/>
    <property type="evidence" value="ECO:0007669"/>
    <property type="project" value="TreeGrafter"/>
</dbReference>
<feature type="domain" description="Mediator complex subunit Med13 C-terminal" evidence="11">
    <location>
        <begin position="1564"/>
        <end position="1944"/>
    </location>
</feature>
<protein>
    <recommendedName>
        <fullName evidence="3 9">Mediator of RNA polymerase II transcription subunit 13</fullName>
    </recommendedName>
</protein>
<organism evidence="14 15">
    <name type="scientific">Vanilla planifolia</name>
    <name type="common">Vanilla</name>
    <dbReference type="NCBI Taxonomy" id="51239"/>
    <lineage>
        <taxon>Eukaryota</taxon>
        <taxon>Viridiplantae</taxon>
        <taxon>Streptophyta</taxon>
        <taxon>Embryophyta</taxon>
        <taxon>Tracheophyta</taxon>
        <taxon>Spermatophyta</taxon>
        <taxon>Magnoliopsida</taxon>
        <taxon>Liliopsida</taxon>
        <taxon>Asparagales</taxon>
        <taxon>Orchidaceae</taxon>
        <taxon>Vanilloideae</taxon>
        <taxon>Vanilleae</taxon>
        <taxon>Vanilla</taxon>
    </lineage>
</organism>
<evidence type="ECO:0000256" key="8">
    <source>
        <dbReference type="ARBA" id="ARBA00023242"/>
    </source>
</evidence>
<keyword evidence="4 9" id="KW-0678">Repressor</keyword>
<comment type="similarity">
    <text evidence="2 9">Belongs to the Mediator complex subunit 13 family.</text>
</comment>
<feature type="domain" description="MID" evidence="13">
    <location>
        <begin position="1164"/>
        <end position="1399"/>
    </location>
</feature>
<evidence type="ECO:0000256" key="7">
    <source>
        <dbReference type="ARBA" id="ARBA00023163"/>
    </source>
</evidence>
<proteinExistence type="inferred from homology"/>
<dbReference type="InterPro" id="IPR041285">
    <property type="entry name" value="MID_MedPIWI"/>
</dbReference>
<evidence type="ECO:0000259" key="11">
    <source>
        <dbReference type="Pfam" id="PF06333"/>
    </source>
</evidence>
<comment type="caution">
    <text evidence="14">The sequence shown here is derived from an EMBL/GenBank/DDBJ whole genome shotgun (WGS) entry which is preliminary data.</text>
</comment>
<dbReference type="Pfam" id="PF18296">
    <property type="entry name" value="MID_MedPIWI"/>
    <property type="match status" value="1"/>
</dbReference>
<gene>
    <name evidence="14" type="ORF">HPP92_009540</name>
</gene>
<feature type="region of interest" description="Disordered" evidence="10">
    <location>
        <begin position="1881"/>
        <end position="1906"/>
    </location>
</feature>
<comment type="function">
    <text evidence="9">Component of the Mediator complex, a coactivator involved in regulated transcription of nearly all RNA polymerase II-dependent genes. Mediator functions as a bridge to convey information from gene-specific regulatory proteins to the basal RNA polymerase II transcription machinery. Mediator is recruited to promoters by direct interactions with regulatory proteins and serves as a scaffold for the assembly of a functional preinitiation complex with RNA polymerase II and the general transcription factors.</text>
</comment>
<dbReference type="InterPro" id="IPR009401">
    <property type="entry name" value="Med13_C"/>
</dbReference>
<evidence type="ECO:0000256" key="6">
    <source>
        <dbReference type="ARBA" id="ARBA00023159"/>
    </source>
</evidence>
<evidence type="ECO:0000256" key="10">
    <source>
        <dbReference type="SAM" id="MobiDB-lite"/>
    </source>
</evidence>
<evidence type="ECO:0000256" key="9">
    <source>
        <dbReference type="RuleBase" id="RU364134"/>
    </source>
</evidence>
<feature type="compositionally biased region" description="Low complexity" evidence="10">
    <location>
        <begin position="400"/>
        <end position="420"/>
    </location>
</feature>
<evidence type="ECO:0000313" key="15">
    <source>
        <dbReference type="Proteomes" id="UP000639772"/>
    </source>
</evidence>
<feature type="region of interest" description="Disordered" evidence="10">
    <location>
        <begin position="400"/>
        <end position="425"/>
    </location>
</feature>
<keyword evidence="6 9" id="KW-0010">Activator</keyword>
<dbReference type="Proteomes" id="UP000639772">
    <property type="component" value="Unassembled WGS sequence"/>
</dbReference>
<reference evidence="14 15" key="1">
    <citation type="journal article" date="2020" name="Nat. Food">
        <title>A phased Vanilla planifolia genome enables genetic improvement of flavour and production.</title>
        <authorList>
            <person name="Hasing T."/>
            <person name="Tang H."/>
            <person name="Brym M."/>
            <person name="Khazi F."/>
            <person name="Huang T."/>
            <person name="Chambers A.H."/>
        </authorList>
    </citation>
    <scope>NUCLEOTIDE SEQUENCE [LARGE SCALE GENOMIC DNA]</scope>
    <source>
        <tissue evidence="14">Leaf</tissue>
    </source>
</reference>
<evidence type="ECO:0000313" key="14">
    <source>
        <dbReference type="EMBL" id="KAG0487445.1"/>
    </source>
</evidence>
<dbReference type="PANTHER" id="PTHR48249:SF3">
    <property type="entry name" value="MEDIATOR OF RNA POLYMERASE II TRANSCRIPTION SUBUNIT 13"/>
    <property type="match status" value="1"/>
</dbReference>
<dbReference type="Pfam" id="PF06333">
    <property type="entry name" value="Med13_C"/>
    <property type="match status" value="1"/>
</dbReference>
<evidence type="ECO:0000256" key="5">
    <source>
        <dbReference type="ARBA" id="ARBA00023015"/>
    </source>
</evidence>
<evidence type="ECO:0000256" key="2">
    <source>
        <dbReference type="ARBA" id="ARBA00009354"/>
    </source>
</evidence>
<keyword evidence="7 9" id="KW-0804">Transcription</keyword>
<dbReference type="EMBL" id="JADCNM010000004">
    <property type="protein sequence ID" value="KAG0487445.1"/>
    <property type="molecule type" value="Genomic_DNA"/>
</dbReference>
<dbReference type="PANTHER" id="PTHR48249">
    <property type="entry name" value="MEDIATOR OF RNA POLYMERASE II TRANSCRIPTION SUBUNIT 13"/>
    <property type="match status" value="1"/>
</dbReference>
<dbReference type="InterPro" id="IPR021643">
    <property type="entry name" value="Mediator_Med13_N"/>
</dbReference>
<keyword evidence="8 9" id="KW-0539">Nucleus</keyword>
<feature type="domain" description="Mediator complex subunit Med13 N-terminal" evidence="12">
    <location>
        <begin position="2"/>
        <end position="278"/>
    </location>
</feature>
<comment type="subcellular location">
    <subcellularLocation>
        <location evidence="1 9">Nucleus</location>
    </subcellularLocation>
</comment>
<dbReference type="Pfam" id="PF11597">
    <property type="entry name" value="Med13_N"/>
    <property type="match status" value="1"/>
</dbReference>
<keyword evidence="5 9" id="KW-0805">Transcription regulation</keyword>
<name>A0A835R8D1_VANPL</name>
<evidence type="ECO:0000256" key="4">
    <source>
        <dbReference type="ARBA" id="ARBA00022491"/>
    </source>
</evidence>
<dbReference type="OrthoDB" id="103819at2759"/>
<accession>A0A835R8D1</accession>
<comment type="subunit">
    <text evidence="9">Component of the Mediator complex.</text>
</comment>